<evidence type="ECO:0000313" key="1">
    <source>
        <dbReference type="EMBL" id="HIZ65020.1"/>
    </source>
</evidence>
<dbReference type="EMBL" id="DXBG01000093">
    <property type="protein sequence ID" value="HIZ65020.1"/>
    <property type="molecule type" value="Genomic_DNA"/>
</dbReference>
<dbReference type="Pfam" id="PF11007">
    <property type="entry name" value="CotJA"/>
    <property type="match status" value="1"/>
</dbReference>
<sequence>MGEVRRGCSCGGDRYEDQGIYVHADQLPLTMAYVPMQRFGTTFPLCKGFQLGTIFPDLCKPFCGRRCASR</sequence>
<reference evidence="1" key="1">
    <citation type="journal article" date="2021" name="PeerJ">
        <title>Extensive microbial diversity within the chicken gut microbiome revealed by metagenomics and culture.</title>
        <authorList>
            <person name="Gilroy R."/>
            <person name="Ravi A."/>
            <person name="Getino M."/>
            <person name="Pursley I."/>
            <person name="Horton D.L."/>
            <person name="Alikhan N.F."/>
            <person name="Baker D."/>
            <person name="Gharbi K."/>
            <person name="Hall N."/>
            <person name="Watson M."/>
            <person name="Adriaenssens E.M."/>
            <person name="Foster-Nyarko E."/>
            <person name="Jarju S."/>
            <person name="Secka A."/>
            <person name="Antonio M."/>
            <person name="Oren A."/>
            <person name="Chaudhuri R.R."/>
            <person name="La Ragione R."/>
            <person name="Hildebrand F."/>
            <person name="Pallen M.J."/>
        </authorList>
    </citation>
    <scope>NUCLEOTIDE SEQUENCE</scope>
    <source>
        <strain evidence="1">1068</strain>
    </source>
</reference>
<name>A0A9D2FR74_9FIRM</name>
<dbReference type="Proteomes" id="UP000824056">
    <property type="component" value="Unassembled WGS sequence"/>
</dbReference>
<reference evidence="1" key="2">
    <citation type="submission" date="2021-04" db="EMBL/GenBank/DDBJ databases">
        <authorList>
            <person name="Gilroy R."/>
        </authorList>
    </citation>
    <scope>NUCLEOTIDE SEQUENCE</scope>
    <source>
        <strain evidence="1">1068</strain>
    </source>
</reference>
<evidence type="ECO:0000313" key="2">
    <source>
        <dbReference type="Proteomes" id="UP000824056"/>
    </source>
</evidence>
<organism evidence="1 2">
    <name type="scientific">Candidatus Blautia pullicola</name>
    <dbReference type="NCBI Taxonomy" id="2838498"/>
    <lineage>
        <taxon>Bacteria</taxon>
        <taxon>Bacillati</taxon>
        <taxon>Bacillota</taxon>
        <taxon>Clostridia</taxon>
        <taxon>Lachnospirales</taxon>
        <taxon>Lachnospiraceae</taxon>
        <taxon>Blautia</taxon>
    </lineage>
</organism>
<dbReference type="AlphaFoldDB" id="A0A9D2FR74"/>
<accession>A0A9D2FR74</accession>
<protein>
    <submittedName>
        <fullName evidence="1">Spore coat associated protein CotJA</fullName>
    </submittedName>
</protein>
<gene>
    <name evidence="1" type="ORF">H9809_03820</name>
</gene>
<proteinExistence type="predicted"/>
<dbReference type="InterPro" id="IPR020256">
    <property type="entry name" value="Spore_coat_CotJA"/>
</dbReference>
<comment type="caution">
    <text evidence="1">The sequence shown here is derived from an EMBL/GenBank/DDBJ whole genome shotgun (WGS) entry which is preliminary data.</text>
</comment>